<dbReference type="SUPFAM" id="SSF64356">
    <property type="entry name" value="SNARE-like"/>
    <property type="match status" value="1"/>
</dbReference>
<dbReference type="InterPro" id="IPR006722">
    <property type="entry name" value="Sedlin"/>
</dbReference>
<organism evidence="1">
    <name type="scientific">Eutreptiella gymnastica</name>
    <dbReference type="NCBI Taxonomy" id="73025"/>
    <lineage>
        <taxon>Eukaryota</taxon>
        <taxon>Discoba</taxon>
        <taxon>Euglenozoa</taxon>
        <taxon>Euglenida</taxon>
        <taxon>Spirocuta</taxon>
        <taxon>Euglenophyceae</taxon>
        <taxon>Eutreptiales</taxon>
        <taxon>Eutreptiaceae</taxon>
        <taxon>Eutreptiella</taxon>
    </lineage>
</organism>
<evidence type="ECO:0000313" key="1">
    <source>
        <dbReference type="EMBL" id="CAD9006760.1"/>
    </source>
</evidence>
<proteinExistence type="predicted"/>
<dbReference type="Gene3D" id="3.30.450.70">
    <property type="match status" value="1"/>
</dbReference>
<dbReference type="InterPro" id="IPR011012">
    <property type="entry name" value="Longin-like_dom_sf"/>
</dbReference>
<dbReference type="EMBL" id="HBGA01048549">
    <property type="protein sequence ID" value="CAD9006760.1"/>
    <property type="molecule type" value="Transcribed_RNA"/>
</dbReference>
<name>A0A7S1IAV6_9EUGL</name>
<dbReference type="Pfam" id="PF04628">
    <property type="entry name" value="Sedlin_N"/>
    <property type="match status" value="1"/>
</dbReference>
<sequence>MVGTYFMIIGKNDCPVYEIEDIEPGKKFPQLAQFIMHAALDHVEELMWQTQHFYLKGVDRVDQWLVSAYVTPSYVKFLLMQDGRQEDSVKRFFDDVYELYLKTMLNPFYDVSHPITSANFDGRVKTLLAKYF</sequence>
<dbReference type="GO" id="GO:0006888">
    <property type="term" value="P:endoplasmic reticulum to Golgi vesicle-mediated transport"/>
    <property type="evidence" value="ECO:0007669"/>
    <property type="project" value="InterPro"/>
</dbReference>
<dbReference type="CDD" id="cd14825">
    <property type="entry name" value="TRAPPC2_sedlin"/>
    <property type="match status" value="1"/>
</dbReference>
<evidence type="ECO:0008006" key="2">
    <source>
        <dbReference type="Google" id="ProtNLM"/>
    </source>
</evidence>
<dbReference type="GO" id="GO:0005737">
    <property type="term" value="C:cytoplasm"/>
    <property type="evidence" value="ECO:0007669"/>
    <property type="project" value="GOC"/>
</dbReference>
<accession>A0A7S1IAV6</accession>
<dbReference type="AlphaFoldDB" id="A0A7S1IAV6"/>
<gene>
    <name evidence="1" type="ORF">EGYM00392_LOCUS17850</name>
</gene>
<protein>
    <recommendedName>
        <fullName evidence="2">Trafficking protein particle complex subunit</fullName>
    </recommendedName>
</protein>
<reference evidence="1" key="1">
    <citation type="submission" date="2021-01" db="EMBL/GenBank/DDBJ databases">
        <authorList>
            <person name="Corre E."/>
            <person name="Pelletier E."/>
            <person name="Niang G."/>
            <person name="Scheremetjew M."/>
            <person name="Finn R."/>
            <person name="Kale V."/>
            <person name="Holt S."/>
            <person name="Cochrane G."/>
            <person name="Meng A."/>
            <person name="Brown T."/>
            <person name="Cohen L."/>
        </authorList>
    </citation>
    <scope>NUCLEOTIDE SEQUENCE</scope>
    <source>
        <strain evidence="1">NIES-381</strain>
    </source>
</reference>
<dbReference type="PANTHER" id="PTHR12403">
    <property type="entry name" value="TRAFFICKING PROTEIN PARTICLE COMPLEX SUBUNIT 2"/>
    <property type="match status" value="1"/>
</dbReference>